<evidence type="ECO:0000313" key="2">
    <source>
        <dbReference type="EMBL" id="CAB3879041.1"/>
    </source>
</evidence>
<keyword evidence="3" id="KW-1185">Reference proteome</keyword>
<name>A0A6S7D7T6_9BURK</name>
<evidence type="ECO:0000256" key="1">
    <source>
        <dbReference type="SAM" id="MobiDB-lite"/>
    </source>
</evidence>
<accession>A0A6S7D7T6</accession>
<feature type="region of interest" description="Disordered" evidence="1">
    <location>
        <begin position="1"/>
        <end position="51"/>
    </location>
</feature>
<evidence type="ECO:0000313" key="3">
    <source>
        <dbReference type="Proteomes" id="UP000494203"/>
    </source>
</evidence>
<reference evidence="2 3" key="1">
    <citation type="submission" date="2020-04" db="EMBL/GenBank/DDBJ databases">
        <authorList>
            <person name="De Canck E."/>
        </authorList>
    </citation>
    <scope>NUCLEOTIDE SEQUENCE [LARGE SCALE GENOMIC DNA]</scope>
    <source>
        <strain evidence="2 3">LMG 26788</strain>
    </source>
</reference>
<feature type="compositionally biased region" description="Basic and acidic residues" evidence="1">
    <location>
        <begin position="1"/>
        <end position="32"/>
    </location>
</feature>
<dbReference type="RefSeq" id="WP_175131772.1">
    <property type="nucleotide sequence ID" value="NZ_CADIJV010000003.1"/>
</dbReference>
<sequence length="51" mass="5663">MEHSSKGPAPRRDKAVPDQKVEETQKKGKAEQAEVMGRHKNAGQKDHKGAR</sequence>
<dbReference type="AlphaFoldDB" id="A0A6S7D7T6"/>
<protein>
    <submittedName>
        <fullName evidence="2">Uncharacterized protein</fullName>
    </submittedName>
</protein>
<proteinExistence type="predicted"/>
<dbReference type="Proteomes" id="UP000494203">
    <property type="component" value="Unassembled WGS sequence"/>
</dbReference>
<dbReference type="EMBL" id="CADIKZ010000008">
    <property type="protein sequence ID" value="CAB3879041.1"/>
    <property type="molecule type" value="Genomic_DNA"/>
</dbReference>
<organism evidence="2 3">
    <name type="scientific">Achromobacter pulmonis</name>
    <dbReference type="NCBI Taxonomy" id="1389932"/>
    <lineage>
        <taxon>Bacteria</taxon>
        <taxon>Pseudomonadati</taxon>
        <taxon>Pseudomonadota</taxon>
        <taxon>Betaproteobacteria</taxon>
        <taxon>Burkholderiales</taxon>
        <taxon>Alcaligenaceae</taxon>
        <taxon>Achromobacter</taxon>
    </lineage>
</organism>
<gene>
    <name evidence="2" type="ORF">LMG26788_03184</name>
</gene>